<evidence type="ECO:0000313" key="3">
    <source>
        <dbReference type="Proteomes" id="UP001187315"/>
    </source>
</evidence>
<dbReference type="EMBL" id="JAVHJS010000020">
    <property type="protein sequence ID" value="KAK2825125.1"/>
    <property type="molecule type" value="Genomic_DNA"/>
</dbReference>
<comment type="caution">
    <text evidence="2">The sequence shown here is derived from an EMBL/GenBank/DDBJ whole genome shotgun (WGS) entry which is preliminary data.</text>
</comment>
<evidence type="ECO:0000256" key="1">
    <source>
        <dbReference type="SAM" id="MobiDB-lite"/>
    </source>
</evidence>
<feature type="compositionally biased region" description="Basic and acidic residues" evidence="1">
    <location>
        <begin position="40"/>
        <end position="58"/>
    </location>
</feature>
<sequence length="70" mass="7802">MVNDLKLYQMESHRQVAVQCLMSEDVHSSEKASVKARVSGQHDVEREKTVAKRAEGGERQNLTVIPPVGL</sequence>
<dbReference type="Proteomes" id="UP001187315">
    <property type="component" value="Unassembled WGS sequence"/>
</dbReference>
<protein>
    <submittedName>
        <fullName evidence="2">Uncharacterized protein</fullName>
    </submittedName>
</protein>
<accession>A0AA88LVS6</accession>
<keyword evidence="3" id="KW-1185">Reference proteome</keyword>
<name>A0AA88LVS6_TACVA</name>
<organism evidence="2 3">
    <name type="scientific">Tachysurus vachellii</name>
    <name type="common">Darkbarbel catfish</name>
    <name type="synonym">Pelteobagrus vachellii</name>
    <dbReference type="NCBI Taxonomy" id="175792"/>
    <lineage>
        <taxon>Eukaryota</taxon>
        <taxon>Metazoa</taxon>
        <taxon>Chordata</taxon>
        <taxon>Craniata</taxon>
        <taxon>Vertebrata</taxon>
        <taxon>Euteleostomi</taxon>
        <taxon>Actinopterygii</taxon>
        <taxon>Neopterygii</taxon>
        <taxon>Teleostei</taxon>
        <taxon>Ostariophysi</taxon>
        <taxon>Siluriformes</taxon>
        <taxon>Bagridae</taxon>
        <taxon>Tachysurus</taxon>
    </lineage>
</organism>
<proteinExistence type="predicted"/>
<reference evidence="2" key="1">
    <citation type="submission" date="2023-08" db="EMBL/GenBank/DDBJ databases">
        <title>Pelteobagrus vachellii genome.</title>
        <authorList>
            <person name="Liu H."/>
        </authorList>
    </citation>
    <scope>NUCLEOTIDE SEQUENCE</scope>
    <source>
        <strain evidence="2">PRFRI_2022a</strain>
        <tissue evidence="2">Muscle</tissue>
    </source>
</reference>
<evidence type="ECO:0000313" key="2">
    <source>
        <dbReference type="EMBL" id="KAK2825125.1"/>
    </source>
</evidence>
<gene>
    <name evidence="2" type="ORF">Q7C36_019052</name>
</gene>
<dbReference type="AlphaFoldDB" id="A0AA88LVS6"/>
<feature type="region of interest" description="Disordered" evidence="1">
    <location>
        <begin position="32"/>
        <end position="70"/>
    </location>
</feature>